<feature type="signal peptide" evidence="13">
    <location>
        <begin position="1"/>
        <end position="20"/>
    </location>
</feature>
<dbReference type="InterPro" id="IPR027268">
    <property type="entry name" value="Peptidase_M4/M1_CTD_sf"/>
</dbReference>
<dbReference type="Pfam" id="PF17900">
    <property type="entry name" value="Peptidase_M1_N"/>
    <property type="match status" value="1"/>
</dbReference>
<evidence type="ECO:0000256" key="2">
    <source>
        <dbReference type="ARBA" id="ARBA00001947"/>
    </source>
</evidence>
<feature type="chain" id="PRO_5046670195" description="Aminopeptidase N" evidence="13">
    <location>
        <begin position="21"/>
        <end position="638"/>
    </location>
</feature>
<evidence type="ECO:0000313" key="17">
    <source>
        <dbReference type="EMBL" id="MEL1244677.1"/>
    </source>
</evidence>
<sequence>MMKNFTLIVLGLLCFTSAFAQSYNDELLQIAEAEMKSAFNLRTFTANANTGNYDVVYHRLDVTVNPAVQFISGSVTTNFIANEDMSSITFDLSNDLVVSSVIKNGNSIPFTQNSDDELVITFPTPQPEGTTGSVIINYSGVPPSDQESFVTSDHDGAPVLWTLSQPYGAKDWWPCKQDLIDKVDSIDVYITAPSAYVSVSNGLEQSQVINGANKTTHFHHGYPIPAYLIAIAVSNYSVFNQTAGTAPNTFPIINYYYPENTSVPGQVAVTLPIMDFYEQTFETYPFHLEKYGHAQCGFGGGMEHTTVSFMGSFGRQLIAHELGHQWFGDKITCGSWKDIWLNEGSATYMAAMVIEHMDGNDSFRNWKASTILNITSQPGGSVYLTDTDTLSVDRIFSSRLSYNKGAMVLHMLRFKLGDANYFQALRNYLADSDLAYAYAKTPDLQAHLETQSGMDLDEFFSDWVYKQGYPSYTIAVSNGPGQSIVTINQTQSHPSVSFFEMPVPIRFTGPGGQSFDVVLDNTFNGQQFTVAMPFIPVTAEVNPEWDIIAVNNNVTLDTETFNLLSAITLYPNPASEMLTVELSEEVILEKAIFYNTLGQKVLETGSETSLNISQLATGMHFVTLMTSEGSVQLKFVKE</sequence>
<organism evidence="17 18">
    <name type="scientific">Flavobacterium arundinis</name>
    <dbReference type="NCBI Taxonomy" id="3139143"/>
    <lineage>
        <taxon>Bacteria</taxon>
        <taxon>Pseudomonadati</taxon>
        <taxon>Bacteroidota</taxon>
        <taxon>Flavobacteriia</taxon>
        <taxon>Flavobacteriales</taxon>
        <taxon>Flavobacteriaceae</taxon>
        <taxon>Flavobacterium</taxon>
    </lineage>
</organism>
<reference evidence="17 18" key="1">
    <citation type="submission" date="2024-04" db="EMBL/GenBank/DDBJ databases">
        <title>Flavobacterium sp. DGU11 16S ribosomal RNA gene Genome sequencing and assembly.</title>
        <authorList>
            <person name="Park S."/>
        </authorList>
    </citation>
    <scope>NUCLEOTIDE SEQUENCE [LARGE SCALE GENOMIC DNA]</scope>
    <source>
        <strain evidence="17 18">DGU11</strain>
    </source>
</reference>
<evidence type="ECO:0000256" key="6">
    <source>
        <dbReference type="ARBA" id="ARBA00022438"/>
    </source>
</evidence>
<keyword evidence="6 17" id="KW-0031">Aminopeptidase</keyword>
<dbReference type="Proteomes" id="UP001464555">
    <property type="component" value="Unassembled WGS sequence"/>
</dbReference>
<keyword evidence="11" id="KW-0862">Zinc</keyword>
<dbReference type="RefSeq" id="WP_341696994.1">
    <property type="nucleotide sequence ID" value="NZ_JBBYHR010000005.1"/>
</dbReference>
<dbReference type="InterPro" id="IPR026444">
    <property type="entry name" value="Secre_tail"/>
</dbReference>
<proteinExistence type="inferred from homology"/>
<feature type="domain" description="Peptidase M1 membrane alanine aminopeptidase" evidence="14">
    <location>
        <begin position="316"/>
        <end position="463"/>
    </location>
</feature>
<gene>
    <name evidence="17" type="ORF">AAEO56_10430</name>
</gene>
<dbReference type="InterPro" id="IPR001930">
    <property type="entry name" value="Peptidase_M1"/>
</dbReference>
<evidence type="ECO:0000256" key="4">
    <source>
        <dbReference type="ARBA" id="ARBA00012564"/>
    </source>
</evidence>
<dbReference type="Gene3D" id="2.60.40.1730">
    <property type="entry name" value="tricorn interacting facor f3 domain"/>
    <property type="match status" value="1"/>
</dbReference>
<evidence type="ECO:0000256" key="9">
    <source>
        <dbReference type="ARBA" id="ARBA00022729"/>
    </source>
</evidence>
<dbReference type="GO" id="GO:0004177">
    <property type="term" value="F:aminopeptidase activity"/>
    <property type="evidence" value="ECO:0007669"/>
    <property type="project" value="UniProtKB-KW"/>
</dbReference>
<evidence type="ECO:0000256" key="13">
    <source>
        <dbReference type="SAM" id="SignalP"/>
    </source>
</evidence>
<dbReference type="Pfam" id="PF01433">
    <property type="entry name" value="Peptidase_M1"/>
    <property type="match status" value="1"/>
</dbReference>
<dbReference type="InterPro" id="IPR042097">
    <property type="entry name" value="Aminopeptidase_N-like_N_sf"/>
</dbReference>
<dbReference type="EMBL" id="JBBYHR010000005">
    <property type="protein sequence ID" value="MEL1244677.1"/>
    <property type="molecule type" value="Genomic_DNA"/>
</dbReference>
<feature type="domain" description="Secretion system C-terminal sorting" evidence="16">
    <location>
        <begin position="569"/>
        <end position="635"/>
    </location>
</feature>
<keyword evidence="12" id="KW-0482">Metalloprotease</keyword>
<dbReference type="EC" id="3.4.11.2" evidence="4"/>
<evidence type="ECO:0000256" key="8">
    <source>
        <dbReference type="ARBA" id="ARBA00022723"/>
    </source>
</evidence>
<evidence type="ECO:0000256" key="5">
    <source>
        <dbReference type="ARBA" id="ARBA00015611"/>
    </source>
</evidence>
<evidence type="ECO:0000259" key="16">
    <source>
        <dbReference type="Pfam" id="PF18962"/>
    </source>
</evidence>
<comment type="caution">
    <text evidence="17">The sequence shown here is derived from an EMBL/GenBank/DDBJ whole genome shotgun (WGS) entry which is preliminary data.</text>
</comment>
<evidence type="ECO:0000256" key="11">
    <source>
        <dbReference type="ARBA" id="ARBA00022833"/>
    </source>
</evidence>
<feature type="domain" description="Aminopeptidase N-like N-terminal" evidence="15">
    <location>
        <begin position="57"/>
        <end position="228"/>
    </location>
</feature>
<dbReference type="SUPFAM" id="SSF63737">
    <property type="entry name" value="Leukotriene A4 hydrolase N-terminal domain"/>
    <property type="match status" value="1"/>
</dbReference>
<evidence type="ECO:0000256" key="1">
    <source>
        <dbReference type="ARBA" id="ARBA00000098"/>
    </source>
</evidence>
<dbReference type="PRINTS" id="PR00756">
    <property type="entry name" value="ALADIPTASE"/>
</dbReference>
<evidence type="ECO:0000259" key="15">
    <source>
        <dbReference type="Pfam" id="PF17900"/>
    </source>
</evidence>
<dbReference type="CDD" id="cd09603">
    <property type="entry name" value="M1_APN_like"/>
    <property type="match status" value="1"/>
</dbReference>
<dbReference type="InterPro" id="IPR045357">
    <property type="entry name" value="Aminopeptidase_N-like_N"/>
</dbReference>
<keyword evidence="9 13" id="KW-0732">Signal</keyword>
<evidence type="ECO:0000256" key="7">
    <source>
        <dbReference type="ARBA" id="ARBA00022670"/>
    </source>
</evidence>
<dbReference type="SUPFAM" id="SSF55486">
    <property type="entry name" value="Metalloproteases ('zincins'), catalytic domain"/>
    <property type="match status" value="1"/>
</dbReference>
<comment type="catalytic activity">
    <reaction evidence="1">
        <text>Release of an N-terminal amino acid, Xaa-|-Yaa- from a peptide, amide or arylamide. Xaa is preferably Ala, but may be most amino acids including Pro (slow action). When a terminal hydrophobic residue is followed by a prolyl residue, the two may be released as an intact Xaa-Pro dipeptide.</text>
        <dbReference type="EC" id="3.4.11.2"/>
    </reaction>
</comment>
<evidence type="ECO:0000256" key="10">
    <source>
        <dbReference type="ARBA" id="ARBA00022801"/>
    </source>
</evidence>
<keyword evidence="18" id="KW-1185">Reference proteome</keyword>
<keyword evidence="8" id="KW-0479">Metal-binding</keyword>
<keyword evidence="7" id="KW-0645">Protease</keyword>
<comment type="cofactor">
    <cofactor evidence="2">
        <name>Zn(2+)</name>
        <dbReference type="ChEBI" id="CHEBI:29105"/>
    </cofactor>
</comment>
<dbReference type="NCBIfam" id="TIGR04183">
    <property type="entry name" value="Por_Secre_tail"/>
    <property type="match status" value="1"/>
</dbReference>
<dbReference type="InterPro" id="IPR050344">
    <property type="entry name" value="Peptidase_M1_aminopeptidases"/>
</dbReference>
<evidence type="ECO:0000259" key="14">
    <source>
        <dbReference type="Pfam" id="PF01433"/>
    </source>
</evidence>
<dbReference type="Pfam" id="PF18962">
    <property type="entry name" value="Por_Secre_tail"/>
    <property type="match status" value="1"/>
</dbReference>
<dbReference type="PANTHER" id="PTHR11533">
    <property type="entry name" value="PROTEASE M1 ZINC METALLOPROTEASE"/>
    <property type="match status" value="1"/>
</dbReference>
<keyword evidence="10" id="KW-0378">Hydrolase</keyword>
<accession>A0ABU9HXL6</accession>
<dbReference type="Gene3D" id="1.10.390.10">
    <property type="entry name" value="Neutral Protease Domain 2"/>
    <property type="match status" value="1"/>
</dbReference>
<evidence type="ECO:0000256" key="3">
    <source>
        <dbReference type="ARBA" id="ARBA00010136"/>
    </source>
</evidence>
<dbReference type="PANTHER" id="PTHR11533:SF174">
    <property type="entry name" value="PUROMYCIN-SENSITIVE AMINOPEPTIDASE-RELATED"/>
    <property type="match status" value="1"/>
</dbReference>
<evidence type="ECO:0000256" key="12">
    <source>
        <dbReference type="ARBA" id="ARBA00023049"/>
    </source>
</evidence>
<comment type="similarity">
    <text evidence="3">Belongs to the peptidase M1 family.</text>
</comment>
<protein>
    <recommendedName>
        <fullName evidence="5">Aminopeptidase N</fullName>
        <ecNumber evidence="4">3.4.11.2</ecNumber>
    </recommendedName>
</protein>
<evidence type="ECO:0000313" key="18">
    <source>
        <dbReference type="Proteomes" id="UP001464555"/>
    </source>
</evidence>
<name>A0ABU9HXL6_9FLAO</name>
<dbReference type="InterPro" id="IPR014782">
    <property type="entry name" value="Peptidase_M1_dom"/>
</dbReference>